<evidence type="ECO:0000313" key="1">
    <source>
        <dbReference type="EMBL" id="EHK52861.1"/>
    </source>
</evidence>
<reference evidence="1 2" key="1">
    <citation type="journal article" date="2012" name="J. Bacteriol.">
        <title>Draft Genome Sequence of Mesorhizobium alhagi CCNWXJ12-2T, a Novel Salt-Resistant Species Isolated from the Desert of Northwestern China.</title>
        <authorList>
            <person name="Zhou M."/>
            <person name="Chen W."/>
            <person name="Chen H."/>
            <person name="Wei G."/>
        </authorList>
    </citation>
    <scope>NUCLEOTIDE SEQUENCE [LARGE SCALE GENOMIC DNA]</scope>
    <source>
        <strain evidence="1 2">CCNWXJ12-2</strain>
    </source>
</reference>
<proteinExistence type="predicted"/>
<keyword evidence="2" id="KW-1185">Reference proteome</keyword>
<name>H0I2F1_9HYPH</name>
<accession>H0I2F1</accession>
<evidence type="ECO:0000313" key="2">
    <source>
        <dbReference type="Proteomes" id="UP000003250"/>
    </source>
</evidence>
<organism evidence="1 2">
    <name type="scientific">Mesorhizobium alhagi CCNWXJ12-2</name>
    <dbReference type="NCBI Taxonomy" id="1107882"/>
    <lineage>
        <taxon>Bacteria</taxon>
        <taxon>Pseudomonadati</taxon>
        <taxon>Pseudomonadota</taxon>
        <taxon>Alphaproteobacteria</taxon>
        <taxon>Hyphomicrobiales</taxon>
        <taxon>Phyllobacteriaceae</taxon>
        <taxon>Allomesorhizobium</taxon>
    </lineage>
</organism>
<dbReference type="Proteomes" id="UP000003250">
    <property type="component" value="Unassembled WGS sequence"/>
</dbReference>
<dbReference type="AlphaFoldDB" id="H0I2F1"/>
<sequence length="105" mass="11461">MVTVLCTQEFGLTIFLSSIKRFPTDLVALILRQLQTSARGVEALASLGARTDGSRSHSRGLWGQAVGPDQLILREEACMGLFAIGWKIGEAEADFLREQPHSCKS</sequence>
<dbReference type="EMBL" id="AHAM01000300">
    <property type="protein sequence ID" value="EHK52861.1"/>
    <property type="molecule type" value="Genomic_DNA"/>
</dbReference>
<protein>
    <submittedName>
        <fullName evidence="1">Uncharacterized protein</fullName>
    </submittedName>
</protein>
<gene>
    <name evidence="1" type="ORF">MAXJ12_33264</name>
</gene>